<keyword evidence="1" id="KW-0812">Transmembrane</keyword>
<evidence type="ECO:0000313" key="2">
    <source>
        <dbReference type="EMBL" id="RZD16609.1"/>
    </source>
</evidence>
<protein>
    <submittedName>
        <fullName evidence="2">Metal-dependent hydrolase</fullName>
    </submittedName>
</protein>
<dbReference type="EMBL" id="SGBC01000002">
    <property type="protein sequence ID" value="RZD16609.1"/>
    <property type="molecule type" value="Genomic_DNA"/>
</dbReference>
<dbReference type="AlphaFoldDB" id="A0A519BH74"/>
<organism evidence="2 3">
    <name type="scientific">Acididesulfobacter guangdongensis</name>
    <dbReference type="NCBI Taxonomy" id="2597225"/>
    <lineage>
        <taxon>Bacteria</taxon>
        <taxon>Deltaproteobacteria</taxon>
        <taxon>Candidatus Acidulodesulfobacterales</taxon>
        <taxon>Candidatus Acididesulfobacter</taxon>
    </lineage>
</organism>
<proteinExistence type="predicted"/>
<feature type="transmembrane region" description="Helical" evidence="1">
    <location>
        <begin position="102"/>
        <end position="122"/>
    </location>
</feature>
<keyword evidence="1" id="KW-1133">Transmembrane helix</keyword>
<sequence>MKAWEHRLTSVSIYSAVFSFAAQYDKVTTLEYFSVGFFSTLIGAHFPDYDILIFGPGSSPEGFINIKGHRGIMHYYKFYIAIFIPLAILLFVSRLYLNYLGFFPLLIFSVSCFLFGVFMHILEDAPTSAGIPVKKFDNKLYKSYSYKVGKFDSFSVMFLALSITAVSILCVVYNILTKFL</sequence>
<comment type="caution">
    <text evidence="2">The sequence shown here is derived from an EMBL/GenBank/DDBJ whole genome shotgun (WGS) entry which is preliminary data.</text>
</comment>
<accession>A0A519BH74</accession>
<dbReference type="InterPro" id="IPR007404">
    <property type="entry name" value="YdjM-like"/>
</dbReference>
<reference evidence="2 3" key="1">
    <citation type="journal article" date="2019" name="ISME J.">
        <title>Insights into ecological role of a new deltaproteobacterial order Candidatus Acidulodesulfobacterales by metagenomics and metatranscriptomics.</title>
        <authorList>
            <person name="Tan S."/>
            <person name="Liu J."/>
            <person name="Fang Y."/>
            <person name="Hedlund B.P."/>
            <person name="Lian Z.H."/>
            <person name="Huang L.Y."/>
            <person name="Li J.T."/>
            <person name="Huang L.N."/>
            <person name="Li W.J."/>
            <person name="Jiang H.C."/>
            <person name="Dong H.L."/>
            <person name="Shu W.S."/>
        </authorList>
    </citation>
    <scope>NUCLEOTIDE SEQUENCE [LARGE SCALE GENOMIC DNA]</scope>
    <source>
        <strain evidence="2">AP2</strain>
    </source>
</reference>
<name>A0A519BH74_ACIG2</name>
<keyword evidence="1" id="KW-0472">Membrane</keyword>
<gene>
    <name evidence="2" type="ORF">EVJ46_06270</name>
</gene>
<keyword evidence="2" id="KW-0378">Hydrolase</keyword>
<dbReference type="Proteomes" id="UP000316562">
    <property type="component" value="Unassembled WGS sequence"/>
</dbReference>
<evidence type="ECO:0000256" key="1">
    <source>
        <dbReference type="SAM" id="Phobius"/>
    </source>
</evidence>
<dbReference type="GO" id="GO:0016787">
    <property type="term" value="F:hydrolase activity"/>
    <property type="evidence" value="ECO:0007669"/>
    <property type="project" value="UniProtKB-KW"/>
</dbReference>
<feature type="transmembrane region" description="Helical" evidence="1">
    <location>
        <begin position="76"/>
        <end position="96"/>
    </location>
</feature>
<feature type="transmembrane region" description="Helical" evidence="1">
    <location>
        <begin position="154"/>
        <end position="176"/>
    </location>
</feature>
<evidence type="ECO:0000313" key="3">
    <source>
        <dbReference type="Proteomes" id="UP000316562"/>
    </source>
</evidence>
<dbReference type="Pfam" id="PF04307">
    <property type="entry name" value="YdjM"/>
    <property type="match status" value="1"/>
</dbReference>